<dbReference type="EMBL" id="UYYF01005040">
    <property type="protein sequence ID" value="VDN07961.1"/>
    <property type="molecule type" value="Genomic_DNA"/>
</dbReference>
<name>A0A0N5DAT1_THECL</name>
<proteinExistence type="predicted"/>
<feature type="region of interest" description="Disordered" evidence="1">
    <location>
        <begin position="68"/>
        <end position="111"/>
    </location>
</feature>
<feature type="compositionally biased region" description="Polar residues" evidence="1">
    <location>
        <begin position="14"/>
        <end position="35"/>
    </location>
</feature>
<dbReference type="AlphaFoldDB" id="A0A0N5DAT1"/>
<accession>A0A0N5DAT1</accession>
<evidence type="ECO:0000313" key="4">
    <source>
        <dbReference type="WBParaSite" id="TCLT_0001028801-mRNA-1"/>
    </source>
</evidence>
<sequence length="220" mass="24806">MVDNEAKGTASLGKKSSNRNSPNSTARKASSNISDQPDHLTEASLISQPLKMLPVINSDDHSSLEQIKTDEKKNIAQKSSATKRVPSQRGTKSRSRGRTPPRTVKKAKTKSVIETKSDDNLFKEIKHRAVHHMTDGDLISEKNSNAESDFSSIDFGVLSTETLKKYRGEKLFFLNREELRKQFSCFLIFPPAFNGCLLYGHSLQVAGIFRWRCHDEHRME</sequence>
<feature type="region of interest" description="Disordered" evidence="1">
    <location>
        <begin position="1"/>
        <end position="48"/>
    </location>
</feature>
<gene>
    <name evidence="2" type="ORF">TCLT_LOCUS10277</name>
</gene>
<evidence type="ECO:0000256" key="1">
    <source>
        <dbReference type="SAM" id="MobiDB-lite"/>
    </source>
</evidence>
<evidence type="ECO:0000313" key="3">
    <source>
        <dbReference type="Proteomes" id="UP000276776"/>
    </source>
</evidence>
<protein>
    <submittedName>
        <fullName evidence="2 4">Uncharacterized protein</fullName>
    </submittedName>
</protein>
<keyword evidence="3" id="KW-1185">Reference proteome</keyword>
<dbReference type="WBParaSite" id="TCLT_0001028801-mRNA-1">
    <property type="protein sequence ID" value="TCLT_0001028801-mRNA-1"/>
    <property type="gene ID" value="TCLT_0001028801"/>
</dbReference>
<dbReference type="Proteomes" id="UP000276776">
    <property type="component" value="Unassembled WGS sequence"/>
</dbReference>
<organism evidence="4">
    <name type="scientific">Thelazia callipaeda</name>
    <name type="common">Oriental eyeworm</name>
    <name type="synonym">Parasitic nematode</name>
    <dbReference type="NCBI Taxonomy" id="103827"/>
    <lineage>
        <taxon>Eukaryota</taxon>
        <taxon>Metazoa</taxon>
        <taxon>Ecdysozoa</taxon>
        <taxon>Nematoda</taxon>
        <taxon>Chromadorea</taxon>
        <taxon>Rhabditida</taxon>
        <taxon>Spirurina</taxon>
        <taxon>Spiruromorpha</taxon>
        <taxon>Thelazioidea</taxon>
        <taxon>Thelaziidae</taxon>
        <taxon>Thelazia</taxon>
    </lineage>
</organism>
<feature type="compositionally biased region" description="Basic residues" evidence="1">
    <location>
        <begin position="91"/>
        <end position="109"/>
    </location>
</feature>
<reference evidence="4" key="1">
    <citation type="submission" date="2017-02" db="UniProtKB">
        <authorList>
            <consortium name="WormBaseParasite"/>
        </authorList>
    </citation>
    <scope>IDENTIFICATION</scope>
</reference>
<reference evidence="2 3" key="2">
    <citation type="submission" date="2018-11" db="EMBL/GenBank/DDBJ databases">
        <authorList>
            <consortium name="Pathogen Informatics"/>
        </authorList>
    </citation>
    <scope>NUCLEOTIDE SEQUENCE [LARGE SCALE GENOMIC DNA]</scope>
</reference>
<evidence type="ECO:0000313" key="2">
    <source>
        <dbReference type="EMBL" id="VDN07961.1"/>
    </source>
</evidence>